<comment type="catalytic activity">
    <reaction evidence="1 6">
        <text>alpha-D-ribose 1,5-bisphosphate + ATP = 5-phospho-alpha-D-ribose 1-diphosphate + ADP</text>
        <dbReference type="Rhea" id="RHEA:20109"/>
        <dbReference type="ChEBI" id="CHEBI:30616"/>
        <dbReference type="ChEBI" id="CHEBI:58017"/>
        <dbReference type="ChEBI" id="CHEBI:68688"/>
        <dbReference type="ChEBI" id="CHEBI:456216"/>
        <dbReference type="EC" id="2.7.4.23"/>
    </reaction>
</comment>
<feature type="domain" description="Guanylate kinase/L-type calcium channel beta subunit" evidence="7">
    <location>
        <begin position="1"/>
        <end position="193"/>
    </location>
</feature>
<comment type="caution">
    <text evidence="6">Lacks conserved residue(s) required for the propagation of feature annotation.</text>
</comment>
<dbReference type="SMART" id="SM00072">
    <property type="entry name" value="GuKc"/>
    <property type="match status" value="1"/>
</dbReference>
<keyword evidence="3 6" id="KW-0808">Transferase</keyword>
<dbReference type="GO" id="GO:0019634">
    <property type="term" value="P:organic phosphonate metabolic process"/>
    <property type="evidence" value="ECO:0007669"/>
    <property type="project" value="UniProtKB-UniRule"/>
</dbReference>
<evidence type="ECO:0000256" key="2">
    <source>
        <dbReference type="ARBA" id="ARBA00005069"/>
    </source>
</evidence>
<dbReference type="SUPFAM" id="SSF52540">
    <property type="entry name" value="P-loop containing nucleoside triphosphate hydrolases"/>
    <property type="match status" value="1"/>
</dbReference>
<accession>A0A2Z4PRC3</accession>
<dbReference type="Proteomes" id="UP000249898">
    <property type="component" value="Chromosome"/>
</dbReference>
<evidence type="ECO:0000256" key="4">
    <source>
        <dbReference type="ARBA" id="ARBA00022741"/>
    </source>
</evidence>
<dbReference type="GO" id="GO:0005524">
    <property type="term" value="F:ATP binding"/>
    <property type="evidence" value="ECO:0007669"/>
    <property type="project" value="UniProtKB-KW"/>
</dbReference>
<dbReference type="AlphaFoldDB" id="A0A2Z4PRC3"/>
<dbReference type="EC" id="2.7.4.23" evidence="6"/>
<reference evidence="8 9" key="1">
    <citation type="submission" date="2016-06" db="EMBL/GenBank/DDBJ databases">
        <title>The sequenced genome of the ice-adhering bacterium Marinomonas primoryensis, from Antarctica.</title>
        <authorList>
            <person name="Graham L."/>
            <person name="Vance T.D.R."/>
            <person name="Davies P.L."/>
        </authorList>
    </citation>
    <scope>NUCLEOTIDE SEQUENCE [LARGE SCALE GENOMIC DNA]</scope>
    <source>
        <strain evidence="8 9">AceL</strain>
    </source>
</reference>
<comment type="similarity">
    <text evidence="6">Belongs to the ribose 1,5-bisphosphokinase family.</text>
</comment>
<evidence type="ECO:0000256" key="3">
    <source>
        <dbReference type="ARBA" id="ARBA00022679"/>
    </source>
</evidence>
<dbReference type="InterPro" id="IPR012699">
    <property type="entry name" value="PhnN"/>
</dbReference>
<dbReference type="InterPro" id="IPR008145">
    <property type="entry name" value="GK/Ca_channel_bsu"/>
</dbReference>
<dbReference type="NCBIfam" id="NF007485">
    <property type="entry name" value="PRK10078.1"/>
    <property type="match status" value="1"/>
</dbReference>
<sequence>MSKVIYLIGASGSGKDSVLAGVRQWLNTEVLRPSPNLMIANRYICRDWQSGNENHIQLSEAEFQRRQQLGFFSLDWQANGLRYGIGKEIDLWLEKGQNVLVNGSREYLPAAMAIYGKDLVPVLIKVETDILRQRLINRGRESLPDIEARLTRTQQQFASSKAKGPLDQCHVINNNTNIDDAVLQLISYIHSLSTRS</sequence>
<keyword evidence="8" id="KW-0418">Kinase</keyword>
<dbReference type="InterPro" id="IPR027417">
    <property type="entry name" value="P-loop_NTPase"/>
</dbReference>
<dbReference type="UniPathway" id="UPA00087">
    <property type="reaction ID" value="UER00175"/>
</dbReference>
<keyword evidence="4 6" id="KW-0547">Nucleotide-binding</keyword>
<evidence type="ECO:0000256" key="6">
    <source>
        <dbReference type="HAMAP-Rule" id="MF_00836"/>
    </source>
</evidence>
<comment type="function">
    <text evidence="6">Catalyzes the phosphorylation of ribose 1,5-bisphosphate to 5-phospho-D-ribosyl alpha-1-diphosphate (PRPP).</text>
</comment>
<organism evidence="8 9">
    <name type="scientific">Marinomonas primoryensis</name>
    <dbReference type="NCBI Taxonomy" id="178399"/>
    <lineage>
        <taxon>Bacteria</taxon>
        <taxon>Pseudomonadati</taxon>
        <taxon>Pseudomonadota</taxon>
        <taxon>Gammaproteobacteria</taxon>
        <taxon>Oceanospirillales</taxon>
        <taxon>Oceanospirillaceae</taxon>
        <taxon>Marinomonas</taxon>
    </lineage>
</organism>
<protein>
    <recommendedName>
        <fullName evidence="6">Ribose 1,5-bisphosphate phosphokinase PhnN</fullName>
        <ecNumber evidence="6">2.7.4.23</ecNumber>
    </recommendedName>
    <alternativeName>
        <fullName evidence="6">Ribose 1,5-bisphosphokinase</fullName>
    </alternativeName>
</protein>
<dbReference type="NCBIfam" id="TIGR02322">
    <property type="entry name" value="phosphon_PhnN"/>
    <property type="match status" value="1"/>
</dbReference>
<name>A0A2Z4PRC3_9GAMM</name>
<evidence type="ECO:0000259" key="7">
    <source>
        <dbReference type="SMART" id="SM00072"/>
    </source>
</evidence>
<evidence type="ECO:0000313" key="9">
    <source>
        <dbReference type="Proteomes" id="UP000249898"/>
    </source>
</evidence>
<gene>
    <name evidence="6" type="primary">phnN</name>
    <name evidence="8" type="ORF">A8139_08885</name>
</gene>
<evidence type="ECO:0000313" key="8">
    <source>
        <dbReference type="EMBL" id="AWY00096.1"/>
    </source>
</evidence>
<dbReference type="OrthoDB" id="341217at2"/>
<dbReference type="GO" id="GO:0006015">
    <property type="term" value="P:5-phosphoribose 1-diphosphate biosynthetic process"/>
    <property type="evidence" value="ECO:0007669"/>
    <property type="project" value="UniProtKB-UniRule"/>
</dbReference>
<proteinExistence type="inferred from homology"/>
<dbReference type="HAMAP" id="MF_00836">
    <property type="entry name" value="PhnN"/>
    <property type="match status" value="1"/>
</dbReference>
<dbReference type="GO" id="GO:0033863">
    <property type="term" value="F:ribose 1,5-bisphosphate phosphokinase activity"/>
    <property type="evidence" value="ECO:0007669"/>
    <property type="project" value="UniProtKB-UniRule"/>
</dbReference>
<evidence type="ECO:0000256" key="1">
    <source>
        <dbReference type="ARBA" id="ARBA00000373"/>
    </source>
</evidence>
<dbReference type="RefSeq" id="WP_112137445.1">
    <property type="nucleotide sequence ID" value="NZ_CP016181.1"/>
</dbReference>
<dbReference type="EMBL" id="CP016181">
    <property type="protein sequence ID" value="AWY00096.1"/>
    <property type="molecule type" value="Genomic_DNA"/>
</dbReference>
<keyword evidence="5 6" id="KW-0067">ATP-binding</keyword>
<evidence type="ECO:0000256" key="5">
    <source>
        <dbReference type="ARBA" id="ARBA00022840"/>
    </source>
</evidence>
<dbReference type="Gene3D" id="3.40.50.300">
    <property type="entry name" value="P-loop containing nucleotide triphosphate hydrolases"/>
    <property type="match status" value="1"/>
</dbReference>
<comment type="pathway">
    <text evidence="2 6">Metabolic intermediate biosynthesis; 5-phospho-alpha-D-ribose 1-diphosphate biosynthesis; 5-phospho-alpha-D-ribose 1-diphosphate from D-ribose 5-phosphate (route II): step 3/3.</text>
</comment>